<organism evidence="1 2">
    <name type="scientific">Fusarium torulosum</name>
    <dbReference type="NCBI Taxonomy" id="33205"/>
    <lineage>
        <taxon>Eukaryota</taxon>
        <taxon>Fungi</taxon>
        <taxon>Dikarya</taxon>
        <taxon>Ascomycota</taxon>
        <taxon>Pezizomycotina</taxon>
        <taxon>Sordariomycetes</taxon>
        <taxon>Hypocreomycetidae</taxon>
        <taxon>Hypocreales</taxon>
        <taxon>Nectriaceae</taxon>
        <taxon>Fusarium</taxon>
    </lineage>
</organism>
<comment type="caution">
    <text evidence="1">The sequence shown here is derived from an EMBL/GenBank/DDBJ whole genome shotgun (WGS) entry which is preliminary data.</text>
</comment>
<gene>
    <name evidence="1" type="ORF">FTOL_11523</name>
</gene>
<protein>
    <submittedName>
        <fullName evidence="1">Uncharacterized protein</fullName>
    </submittedName>
</protein>
<dbReference type="EMBL" id="ONZP01000494">
    <property type="protein sequence ID" value="SPJ85740.1"/>
    <property type="molecule type" value="Genomic_DNA"/>
</dbReference>
<dbReference type="AlphaFoldDB" id="A0AAE8MIG6"/>
<sequence>MLANSSNLAEIVRAERVFYANVKRTFFRESPATLHMVNSVILWEIIRIQVMCRDKKTKASTTAPVPNAVKEFFSSDRHYEHLVLSSKSKLQKTIGPTTCPNIRPPYSPQILLLLNPRFCLARIVSHHSRIPRPIERPLRSHHEACEGTSSFPGPTSFARSGVMTIAPET</sequence>
<dbReference type="Proteomes" id="UP001187734">
    <property type="component" value="Unassembled WGS sequence"/>
</dbReference>
<proteinExistence type="predicted"/>
<evidence type="ECO:0000313" key="1">
    <source>
        <dbReference type="EMBL" id="SPJ85740.1"/>
    </source>
</evidence>
<evidence type="ECO:0000313" key="2">
    <source>
        <dbReference type="Proteomes" id="UP001187734"/>
    </source>
</evidence>
<reference evidence="1" key="1">
    <citation type="submission" date="2018-03" db="EMBL/GenBank/DDBJ databases">
        <authorList>
            <person name="Guldener U."/>
        </authorList>
    </citation>
    <scope>NUCLEOTIDE SEQUENCE</scope>
</reference>
<name>A0AAE8MIG6_9HYPO</name>
<accession>A0AAE8MIG6</accession>
<keyword evidence="2" id="KW-1185">Reference proteome</keyword>